<accession>A0AAJ5C6R5</accession>
<protein>
    <submittedName>
        <fullName evidence="2">Uncharacterized protein</fullName>
    </submittedName>
</protein>
<evidence type="ECO:0000313" key="2">
    <source>
        <dbReference type="EMBL" id="SNX85754.1"/>
    </source>
</evidence>
<feature type="compositionally biased region" description="Polar residues" evidence="1">
    <location>
        <begin position="169"/>
        <end position="189"/>
    </location>
</feature>
<feature type="compositionally biased region" description="Polar residues" evidence="1">
    <location>
        <begin position="1"/>
        <end position="10"/>
    </location>
</feature>
<feature type="region of interest" description="Disordered" evidence="1">
    <location>
        <begin position="525"/>
        <end position="745"/>
    </location>
</feature>
<feature type="compositionally biased region" description="Basic and acidic residues" evidence="1">
    <location>
        <begin position="592"/>
        <end position="605"/>
    </location>
</feature>
<keyword evidence="3" id="KW-1185">Reference proteome</keyword>
<feature type="compositionally biased region" description="Polar residues" evidence="1">
    <location>
        <begin position="44"/>
        <end position="54"/>
    </location>
</feature>
<evidence type="ECO:0000313" key="3">
    <source>
        <dbReference type="Proteomes" id="UP001294444"/>
    </source>
</evidence>
<evidence type="ECO:0000256" key="1">
    <source>
        <dbReference type="SAM" id="MobiDB-lite"/>
    </source>
</evidence>
<feature type="compositionally biased region" description="Polar residues" evidence="1">
    <location>
        <begin position="575"/>
        <end position="587"/>
    </location>
</feature>
<feature type="compositionally biased region" description="Low complexity" evidence="1">
    <location>
        <begin position="706"/>
        <end position="718"/>
    </location>
</feature>
<feature type="region of interest" description="Disordered" evidence="1">
    <location>
        <begin position="130"/>
        <end position="243"/>
    </location>
</feature>
<proteinExistence type="predicted"/>
<feature type="compositionally biased region" description="Basic and acidic residues" evidence="1">
    <location>
        <begin position="193"/>
        <end position="205"/>
    </location>
</feature>
<organism evidence="2 3">
    <name type="scientific">Melanopsichium pennsylvanicum</name>
    <dbReference type="NCBI Taxonomy" id="63383"/>
    <lineage>
        <taxon>Eukaryota</taxon>
        <taxon>Fungi</taxon>
        <taxon>Dikarya</taxon>
        <taxon>Basidiomycota</taxon>
        <taxon>Ustilaginomycotina</taxon>
        <taxon>Ustilaginomycetes</taxon>
        <taxon>Ustilaginales</taxon>
        <taxon>Ustilaginaceae</taxon>
        <taxon>Melanopsichium</taxon>
    </lineage>
</organism>
<reference evidence="2" key="1">
    <citation type="submission" date="2023-10" db="EMBL/GenBank/DDBJ databases">
        <authorList>
            <person name="Guldener U."/>
        </authorList>
    </citation>
    <scope>NUCLEOTIDE SEQUENCE</scope>
    <source>
        <strain evidence="2">Mp4</strain>
    </source>
</reference>
<feature type="compositionally biased region" description="Basic residues" evidence="1">
    <location>
        <begin position="611"/>
        <end position="620"/>
    </location>
</feature>
<comment type="caution">
    <text evidence="2">The sequence shown here is derived from an EMBL/GenBank/DDBJ whole genome shotgun (WGS) entry which is preliminary data.</text>
</comment>
<feature type="compositionally biased region" description="Pro residues" evidence="1">
    <location>
        <begin position="547"/>
        <end position="569"/>
    </location>
</feature>
<dbReference type="Proteomes" id="UP001294444">
    <property type="component" value="Unassembled WGS sequence"/>
</dbReference>
<name>A0AAJ5C6R5_9BASI</name>
<gene>
    <name evidence="2" type="ORF">MEPE_04463</name>
</gene>
<feature type="region of interest" description="Disordered" evidence="1">
    <location>
        <begin position="1"/>
        <end position="95"/>
    </location>
</feature>
<feature type="compositionally biased region" description="Basic and acidic residues" evidence="1">
    <location>
        <begin position="622"/>
        <end position="636"/>
    </location>
</feature>
<sequence length="745" mass="81137">MSEWASSLGYSTADIFPDSDGGEEGLASPLEQLVLPIDDKAGSSKRSNPNSWHLDTTLDELVSDGPASPSTQRAGKANDAPSISERWPRRLDEISDAQLELSPALSSRHPPFGVDDDKSVAYVTCGEHVKPLDAQRETIANGEPRPHPHTGESSSAVSEDSFRQKYRSTHATVSASSVFAPSGPIQQSGFAEAESHEATRQHDDAIEISSEALLAFRQQETSSGLDGKTTLLETNSKKDDNRRESLIDAPLPLRSPSHAHLVANSRHVASTGNAPHDAAAAVPALKQRQADFPVNKGKSARSAATSFKLRSETGNQLLNNFSVFKIRGQPSQPVEKNKSLSVPSEVIEISSDSEEDEISSTACWNGSRDTATWQRHFAASNEPAGSTSEQVLEQLLDENTDFYESLDREMAQQGRSDVSSSVHMESMVQDESTSYDTSSWAPTHYQPDPRPYQSQYWLPYYVDPHAYVLDTRSSVSALAPAQAYVAAPTHPIVPYAEYGQPSQHPQRPVQMMFSPGYPIPPMVPVSQGGHQQSWGAPKPPNHEFFDMPPPDAYPFQYPVPAPAPAPAPLQPYNQSHASQSQPNSSFHSPRKTRQEAQEAKQKADMVVKALRGSKRAKMNHSSHLEYKASSSEKENEWSTLKASRANPDGTLALTATARRPLPSTRLAHSSRGGARLALPLYRTPGSSAEARRRAESLLRGKPPDSLPSRSSMPSLPSSQTAQAPKASRLFRPPPLPQVGNKDAKR</sequence>
<feature type="compositionally biased region" description="Basic and acidic residues" evidence="1">
    <location>
        <begin position="689"/>
        <end position="702"/>
    </location>
</feature>
<dbReference type="AlphaFoldDB" id="A0AAJ5C6R5"/>
<dbReference type="EMBL" id="OAPG01000011">
    <property type="protein sequence ID" value="SNX85754.1"/>
    <property type="molecule type" value="Genomic_DNA"/>
</dbReference>